<dbReference type="Proteomes" id="UP001058074">
    <property type="component" value="Unassembled WGS sequence"/>
</dbReference>
<sequence length="134" mass="15832">MNRVKSREIAVQLTYQRMINKESVEEIIENFKENFDDNMNEGDFKYIREILEGIDNTTEELDKIIKESLVNWKIERISKINLAILRVATYEIIYVEDIPDKVSINEAIEITKKYSEEKSVSFINAVLDKVLKRK</sequence>
<organism evidence="1 2">
    <name type="scientific">Inconstantimicrobium mannanitabidum</name>
    <dbReference type="NCBI Taxonomy" id="1604901"/>
    <lineage>
        <taxon>Bacteria</taxon>
        <taxon>Bacillati</taxon>
        <taxon>Bacillota</taxon>
        <taxon>Clostridia</taxon>
        <taxon>Eubacteriales</taxon>
        <taxon>Clostridiaceae</taxon>
        <taxon>Inconstantimicrobium</taxon>
    </lineage>
</organism>
<name>A0ACB5RAU9_9CLOT</name>
<comment type="caution">
    <text evidence="1">The sequence shown here is derived from an EMBL/GenBank/DDBJ whole genome shotgun (WGS) entry which is preliminary data.</text>
</comment>
<reference evidence="1" key="1">
    <citation type="journal article" date="2025" name="Int. J. Syst. Evol. Microbiol.">
        <title>Inconstantimicrobium mannanitabidum sp. nov., a novel member of the family Clostridiaceae isolated from anoxic soil under the treatment of reductive soil disinfestation.</title>
        <authorList>
            <person name="Ueki A."/>
            <person name="Tonouchi A."/>
            <person name="Honma S."/>
            <person name="Kaku N."/>
            <person name="Ueki K."/>
        </authorList>
    </citation>
    <scope>NUCLEOTIDE SEQUENCE</scope>
    <source>
        <strain evidence="1">TW13</strain>
    </source>
</reference>
<gene>
    <name evidence="1" type="primary">nusB</name>
    <name evidence="1" type="ORF">rsdtw13_14120</name>
</gene>
<evidence type="ECO:0000313" key="1">
    <source>
        <dbReference type="EMBL" id="GKX66154.1"/>
    </source>
</evidence>
<keyword evidence="2" id="KW-1185">Reference proteome</keyword>
<proteinExistence type="predicted"/>
<dbReference type="EMBL" id="BROD01000001">
    <property type="protein sequence ID" value="GKX66154.1"/>
    <property type="molecule type" value="Genomic_DNA"/>
</dbReference>
<accession>A0ACB5RAU9</accession>
<evidence type="ECO:0000313" key="2">
    <source>
        <dbReference type="Proteomes" id="UP001058074"/>
    </source>
</evidence>
<protein>
    <submittedName>
        <fullName evidence="1">N utilization substance protein B</fullName>
    </submittedName>
</protein>